<proteinExistence type="predicted"/>
<gene>
    <name evidence="1" type="ORF">HZS55_04185</name>
</gene>
<reference evidence="1 2" key="1">
    <citation type="submission" date="2020-07" db="EMBL/GenBank/DDBJ databases">
        <title>Halosimplex pelagicum sp. nov. and Halosimplex rubrum sp. nov., isolated from salted brown alga Laminaria, and emended description of the genus Halosimplex.</title>
        <authorList>
            <person name="Cui H."/>
        </authorList>
    </citation>
    <scope>NUCLEOTIDE SEQUENCE [LARGE SCALE GENOMIC DNA]</scope>
    <source>
        <strain evidence="1 2">R27</strain>
    </source>
</reference>
<dbReference type="RefSeq" id="WP_179910487.1">
    <property type="nucleotide sequence ID" value="NZ_CP058910.1"/>
</dbReference>
<name>A0A7D5T340_9EURY</name>
<dbReference type="GeneID" id="56077034"/>
<evidence type="ECO:0000313" key="1">
    <source>
        <dbReference type="EMBL" id="QLH76550.1"/>
    </source>
</evidence>
<protein>
    <recommendedName>
        <fullName evidence="3">DUF4935 domain-containing protein</fullName>
    </recommendedName>
</protein>
<dbReference type="EMBL" id="CP058910">
    <property type="protein sequence ID" value="QLH76550.1"/>
    <property type="molecule type" value="Genomic_DNA"/>
</dbReference>
<evidence type="ECO:0000313" key="2">
    <source>
        <dbReference type="Proteomes" id="UP000509667"/>
    </source>
</evidence>
<keyword evidence="2" id="KW-1185">Reference proteome</keyword>
<organism evidence="1 2">
    <name type="scientific">Halosimplex rubrum</name>
    <dbReference type="NCBI Taxonomy" id="869889"/>
    <lineage>
        <taxon>Archaea</taxon>
        <taxon>Methanobacteriati</taxon>
        <taxon>Methanobacteriota</taxon>
        <taxon>Stenosarchaea group</taxon>
        <taxon>Halobacteria</taxon>
        <taxon>Halobacteriales</taxon>
        <taxon>Haloarculaceae</taxon>
        <taxon>Halosimplex</taxon>
    </lineage>
</organism>
<sequence>MSSTSPKIFFDNSVLSDYCRIYADNHEYANKVFSEYDGEVWVGEFGEERFDEETSNRQRLFSYLKDEISGRISSHSSLSGEEVKEEIREEVLDVDRINSSLLFPIKENHTDIIEHVCEELERKSPKDLLEEIRDLSRAARTLESNLKRTKIDERQPRRPEPLFRAMVVSHVENEIQAKNVVDAVFWSRETGGEHILIRNSDDGYQNRDGVNAGIETKMSHQDQLEIESPKSVVTKLSLQ</sequence>
<dbReference type="AlphaFoldDB" id="A0A7D5T340"/>
<accession>A0A7D5T340</accession>
<dbReference type="KEGG" id="hrr:HZS55_04185"/>
<evidence type="ECO:0008006" key="3">
    <source>
        <dbReference type="Google" id="ProtNLM"/>
    </source>
</evidence>
<dbReference type="Proteomes" id="UP000509667">
    <property type="component" value="Chromosome"/>
</dbReference>